<dbReference type="AlphaFoldDB" id="A0A6A5V2Q2"/>
<keyword evidence="2" id="KW-1185">Reference proteome</keyword>
<protein>
    <recommendedName>
        <fullName evidence="3">Fungal N-terminal domain-containing protein</fullName>
    </recommendedName>
</protein>
<proteinExistence type="predicted"/>
<dbReference type="Proteomes" id="UP000800036">
    <property type="component" value="Unassembled WGS sequence"/>
</dbReference>
<dbReference type="OrthoDB" id="3562540at2759"/>
<sequence>MALTALGVAASATQLAAYGLTIISYIAKTSERVQNTPQEYHEYEVQLRNLVNTAQGIERNPALQTRNVKFQLDTISAEVRTLQSILCPAIGFEKNSCKKNWNIIYGSEQRKIAMHLKSLYQMNIALLLCITTSNTDQLSDVKGSINKLADQNIELEQETSEAGAAQGALRSMDVEGVAERLPLTCLQGDPTQSFGQAQMRIGPTAVDRQSKCSRSNMQVYLLIKL</sequence>
<name>A0A6A5V2Q2_9PLEO</name>
<accession>A0A6A5V2Q2</accession>
<gene>
    <name evidence="1" type="ORF">BU23DRAFT_195111</name>
</gene>
<organism evidence="1 2">
    <name type="scientific">Bimuria novae-zelandiae CBS 107.79</name>
    <dbReference type="NCBI Taxonomy" id="1447943"/>
    <lineage>
        <taxon>Eukaryota</taxon>
        <taxon>Fungi</taxon>
        <taxon>Dikarya</taxon>
        <taxon>Ascomycota</taxon>
        <taxon>Pezizomycotina</taxon>
        <taxon>Dothideomycetes</taxon>
        <taxon>Pleosporomycetidae</taxon>
        <taxon>Pleosporales</taxon>
        <taxon>Massarineae</taxon>
        <taxon>Didymosphaeriaceae</taxon>
        <taxon>Bimuria</taxon>
    </lineage>
</organism>
<reference evidence="1" key="1">
    <citation type="journal article" date="2020" name="Stud. Mycol.">
        <title>101 Dothideomycetes genomes: a test case for predicting lifestyles and emergence of pathogens.</title>
        <authorList>
            <person name="Haridas S."/>
            <person name="Albert R."/>
            <person name="Binder M."/>
            <person name="Bloem J."/>
            <person name="Labutti K."/>
            <person name="Salamov A."/>
            <person name="Andreopoulos B."/>
            <person name="Baker S."/>
            <person name="Barry K."/>
            <person name="Bills G."/>
            <person name="Bluhm B."/>
            <person name="Cannon C."/>
            <person name="Castanera R."/>
            <person name="Culley D."/>
            <person name="Daum C."/>
            <person name="Ezra D."/>
            <person name="Gonzalez J."/>
            <person name="Henrissat B."/>
            <person name="Kuo A."/>
            <person name="Liang C."/>
            <person name="Lipzen A."/>
            <person name="Lutzoni F."/>
            <person name="Magnuson J."/>
            <person name="Mondo S."/>
            <person name="Nolan M."/>
            <person name="Ohm R."/>
            <person name="Pangilinan J."/>
            <person name="Park H.-J."/>
            <person name="Ramirez L."/>
            <person name="Alfaro M."/>
            <person name="Sun H."/>
            <person name="Tritt A."/>
            <person name="Yoshinaga Y."/>
            <person name="Zwiers L.-H."/>
            <person name="Turgeon B."/>
            <person name="Goodwin S."/>
            <person name="Spatafora J."/>
            <person name="Crous P."/>
            <person name="Grigoriev I."/>
        </authorList>
    </citation>
    <scope>NUCLEOTIDE SEQUENCE</scope>
    <source>
        <strain evidence="1">CBS 107.79</strain>
    </source>
</reference>
<evidence type="ECO:0000313" key="2">
    <source>
        <dbReference type="Proteomes" id="UP000800036"/>
    </source>
</evidence>
<dbReference type="EMBL" id="ML976695">
    <property type="protein sequence ID" value="KAF1971158.1"/>
    <property type="molecule type" value="Genomic_DNA"/>
</dbReference>
<evidence type="ECO:0008006" key="3">
    <source>
        <dbReference type="Google" id="ProtNLM"/>
    </source>
</evidence>
<evidence type="ECO:0000313" key="1">
    <source>
        <dbReference type="EMBL" id="KAF1971158.1"/>
    </source>
</evidence>